<keyword evidence="6 13" id="KW-0479">Metal-binding</keyword>
<dbReference type="GO" id="GO:0005737">
    <property type="term" value="C:cytoplasm"/>
    <property type="evidence" value="ECO:0007669"/>
    <property type="project" value="InterPro"/>
</dbReference>
<dbReference type="AlphaFoldDB" id="A0A140DWY4"/>
<dbReference type="GO" id="GO:0004619">
    <property type="term" value="F:phosphoglycerate mutase activity"/>
    <property type="evidence" value="ECO:0007669"/>
    <property type="project" value="UniProtKB-UniRule"/>
</dbReference>
<feature type="active site" description="Phosphoserine intermediate" evidence="11">
    <location>
        <position position="63"/>
    </location>
</feature>
<dbReference type="InterPro" id="IPR005995">
    <property type="entry name" value="Pgm_bpd_ind"/>
</dbReference>
<dbReference type="InterPro" id="IPR017850">
    <property type="entry name" value="Alkaline_phosphatase_core_sf"/>
</dbReference>
<feature type="binding site" evidence="12">
    <location>
        <position position="343"/>
    </location>
    <ligand>
        <name>substrate</name>
    </ligand>
</feature>
<dbReference type="PANTHER" id="PTHR31637">
    <property type="entry name" value="2,3-BISPHOSPHOGLYCERATE-INDEPENDENT PHOSPHOGLYCERATE MUTASE"/>
    <property type="match status" value="1"/>
</dbReference>
<feature type="binding site" evidence="13">
    <location>
        <position position="411"/>
    </location>
    <ligand>
        <name>Mn(2+)</name>
        <dbReference type="ChEBI" id="CHEBI:29035"/>
        <label>1</label>
    </ligand>
</feature>
<evidence type="ECO:0000256" key="8">
    <source>
        <dbReference type="ARBA" id="ARBA00023211"/>
    </source>
</evidence>
<comment type="pathway">
    <text evidence="4">Carbohydrate degradation; glycolysis; pyruvate from D-glyceraldehyde 3-phosphate: step 3/5.</text>
</comment>
<evidence type="ECO:0000256" key="7">
    <source>
        <dbReference type="ARBA" id="ARBA00023152"/>
    </source>
</evidence>
<keyword evidence="9" id="KW-0413">Isomerase</keyword>
<keyword evidence="8 13" id="KW-0464">Manganese</keyword>
<dbReference type="PIRSF" id="PIRSF001492">
    <property type="entry name" value="IPGAM"/>
    <property type="match status" value="1"/>
</dbReference>
<evidence type="ECO:0000256" key="10">
    <source>
        <dbReference type="NCBIfam" id="TIGR01307"/>
    </source>
</evidence>
<dbReference type="InterPro" id="IPR006124">
    <property type="entry name" value="Metalloenzyme"/>
</dbReference>
<dbReference type="GO" id="GO:0030145">
    <property type="term" value="F:manganese ion binding"/>
    <property type="evidence" value="ECO:0007669"/>
    <property type="project" value="InterPro"/>
</dbReference>
<dbReference type="Gene3D" id="3.40.720.10">
    <property type="entry name" value="Alkaline Phosphatase, subunit A"/>
    <property type="match status" value="1"/>
</dbReference>
<protein>
    <recommendedName>
        <fullName evidence="10">2,3-bisphosphoglycerate-independent phosphoglycerate mutase</fullName>
        <ecNumber evidence="10">5.4.2.12</ecNumber>
    </recommendedName>
</protein>
<organism evidence="16 17">
    <name type="scientific">Faecalibaculum rodentium</name>
    <dbReference type="NCBI Taxonomy" id="1702221"/>
    <lineage>
        <taxon>Bacteria</taxon>
        <taxon>Bacillati</taxon>
        <taxon>Bacillota</taxon>
        <taxon>Erysipelotrichia</taxon>
        <taxon>Erysipelotrichales</taxon>
        <taxon>Erysipelotrichaceae</taxon>
        <taxon>Faecalibaculum</taxon>
    </lineage>
</organism>
<comment type="catalytic activity">
    <reaction evidence="1">
        <text>(2R)-2-phosphoglycerate = (2R)-3-phosphoglycerate</text>
        <dbReference type="Rhea" id="RHEA:15901"/>
        <dbReference type="ChEBI" id="CHEBI:58272"/>
        <dbReference type="ChEBI" id="CHEBI:58289"/>
        <dbReference type="EC" id="5.4.2.12"/>
    </reaction>
</comment>
<dbReference type="STRING" id="1702221.AALO17_20270"/>
<feature type="binding site" evidence="13">
    <location>
        <position position="12"/>
    </location>
    <ligand>
        <name>Mn(2+)</name>
        <dbReference type="ChEBI" id="CHEBI:29035"/>
        <label>2</label>
    </ligand>
</feature>
<evidence type="ECO:0000256" key="2">
    <source>
        <dbReference type="ARBA" id="ARBA00001936"/>
    </source>
</evidence>
<evidence type="ECO:0000256" key="13">
    <source>
        <dbReference type="PIRSR" id="PIRSR001492-3"/>
    </source>
</evidence>
<dbReference type="EC" id="5.4.2.12" evidence="10"/>
<dbReference type="EMBL" id="CP011391">
    <property type="protein sequence ID" value="AMK55161.1"/>
    <property type="molecule type" value="Genomic_DNA"/>
</dbReference>
<evidence type="ECO:0000256" key="1">
    <source>
        <dbReference type="ARBA" id="ARBA00000370"/>
    </source>
</evidence>
<dbReference type="Pfam" id="PF06415">
    <property type="entry name" value="iPGM_N"/>
    <property type="match status" value="1"/>
</dbReference>
<keyword evidence="17" id="KW-1185">Reference proteome</keyword>
<keyword evidence="7" id="KW-0324">Glycolysis</keyword>
<evidence type="ECO:0000256" key="11">
    <source>
        <dbReference type="PIRSR" id="PIRSR001492-1"/>
    </source>
</evidence>
<evidence type="ECO:0000259" key="15">
    <source>
        <dbReference type="Pfam" id="PF06415"/>
    </source>
</evidence>
<dbReference type="InterPro" id="IPR036646">
    <property type="entry name" value="PGAM_B_sf"/>
</dbReference>
<reference evidence="16 17" key="1">
    <citation type="journal article" date="2016" name="Gut Pathog.">
        <title>Whole genome sequencing of "Faecalibaculum rodentium" ALO17, isolated from C57BL/6J laboratory mouse feces.</title>
        <authorList>
            <person name="Lim S."/>
            <person name="Chang D.H."/>
            <person name="Ahn S."/>
            <person name="Kim B.C."/>
        </authorList>
    </citation>
    <scope>NUCLEOTIDE SEQUENCE [LARGE SCALE GENOMIC DNA]</scope>
    <source>
        <strain evidence="16 17">Alo17</strain>
    </source>
</reference>
<dbReference type="SUPFAM" id="SSF53649">
    <property type="entry name" value="Alkaline phosphatase-like"/>
    <property type="match status" value="1"/>
</dbReference>
<feature type="binding site" evidence="12">
    <location>
        <begin position="267"/>
        <end position="270"/>
    </location>
    <ligand>
        <name>substrate</name>
    </ligand>
</feature>
<evidence type="ECO:0000256" key="3">
    <source>
        <dbReference type="ARBA" id="ARBA00002315"/>
    </source>
</evidence>
<feature type="binding site" evidence="12">
    <location>
        <begin position="153"/>
        <end position="154"/>
    </location>
    <ligand>
        <name>substrate</name>
    </ligand>
</feature>
<dbReference type="FunFam" id="3.40.1450.10:FF:000002">
    <property type="entry name" value="2,3-bisphosphoglycerate-independent phosphoglycerate mutase"/>
    <property type="match status" value="1"/>
</dbReference>
<dbReference type="GO" id="GO:0006007">
    <property type="term" value="P:glucose catabolic process"/>
    <property type="evidence" value="ECO:0007669"/>
    <property type="project" value="InterPro"/>
</dbReference>
<feature type="binding site" evidence="12">
    <location>
        <position position="196"/>
    </location>
    <ligand>
        <name>substrate</name>
    </ligand>
</feature>
<evidence type="ECO:0000256" key="5">
    <source>
        <dbReference type="ARBA" id="ARBA00008819"/>
    </source>
</evidence>
<evidence type="ECO:0000313" key="16">
    <source>
        <dbReference type="EMBL" id="AMK55161.1"/>
    </source>
</evidence>
<dbReference type="UniPathway" id="UPA00109">
    <property type="reaction ID" value="UER00186"/>
</dbReference>
<feature type="binding site" evidence="13">
    <location>
        <position position="415"/>
    </location>
    <ligand>
        <name>Mn(2+)</name>
        <dbReference type="ChEBI" id="CHEBI:29035"/>
        <label>1</label>
    </ligand>
</feature>
<dbReference type="Pfam" id="PF01676">
    <property type="entry name" value="Metalloenzyme"/>
    <property type="match status" value="1"/>
</dbReference>
<feature type="domain" description="Metalloenzyme" evidence="14">
    <location>
        <begin position="5"/>
        <end position="514"/>
    </location>
</feature>
<name>A0A140DWY4_9FIRM</name>
<sequence length="528" mass="58911">MEKRPVILVVMDGIGLSDKTLGNAVKMAYKPTLDMLWETCPHTELRAHGLAVGLPTDGDMGNSEVGHNAIGCGQIYSQGAKLVNENIESGELFQSKTWKELVEGAKDGHAMHFIGLLSDGNVHSHIKHLEALIKEAKAEGVKKVRVHILLDGRDVPETSALTYVDEIENFMNGLNDADFDARIASGGGRMQITMDRYEANWPMVEEGWNIHVHGKGRQFANATEAIETYRNETGVVDQDLPGFVIAENGQPVGLIEDGDSVILFNFRGDRAQEICRAFDEDEEFDKFDRGNKPDVNFAGMLQYDADLNIPKRYLTEPPKIKYTLTEQLVKEGINEYAISETQKFGHVTYFWNGNRSEKFSEDLETYVQVDSDVIPFEQRPWMKSAEITDKLIEAIESGKYQFLRTNYPNGDMVGHTGNLEATIIGVEAVDLALGRILKAVEKVNGILLVTADHGNADEMYDKPKEGEKVHKAKTSHTLNKVPFIVYGADVKLKHDDDMGLSDIAATVCQLLDVKPNENWRPSIIEEMK</sequence>
<evidence type="ECO:0000259" key="14">
    <source>
        <dbReference type="Pfam" id="PF01676"/>
    </source>
</evidence>
<dbReference type="PANTHER" id="PTHR31637:SF0">
    <property type="entry name" value="2,3-BISPHOSPHOGLYCERATE-INDEPENDENT PHOSPHOGLYCERATE MUTASE"/>
    <property type="match status" value="1"/>
</dbReference>
<evidence type="ECO:0000256" key="9">
    <source>
        <dbReference type="ARBA" id="ARBA00023235"/>
    </source>
</evidence>
<dbReference type="GO" id="GO:0006096">
    <property type="term" value="P:glycolytic process"/>
    <property type="evidence" value="ECO:0007669"/>
    <property type="project" value="UniProtKB-UniRule"/>
</dbReference>
<evidence type="ECO:0000313" key="17">
    <source>
        <dbReference type="Proteomes" id="UP000069771"/>
    </source>
</evidence>
<dbReference type="Gene3D" id="3.40.1450.10">
    <property type="entry name" value="BPG-independent phosphoglycerate mutase, domain B"/>
    <property type="match status" value="1"/>
</dbReference>
<dbReference type="NCBIfam" id="TIGR01307">
    <property type="entry name" value="pgm_bpd_ind"/>
    <property type="match status" value="1"/>
</dbReference>
<feature type="binding site" evidence="13">
    <location>
        <position position="453"/>
    </location>
    <ligand>
        <name>Mn(2+)</name>
        <dbReference type="ChEBI" id="CHEBI:29035"/>
        <label>2</label>
    </ligand>
</feature>
<comment type="cofactor">
    <cofactor evidence="2">
        <name>Mn(2+)</name>
        <dbReference type="ChEBI" id="CHEBI:29035"/>
    </cofactor>
</comment>
<evidence type="ECO:0000256" key="6">
    <source>
        <dbReference type="ARBA" id="ARBA00022723"/>
    </source>
</evidence>
<feature type="binding site" evidence="13">
    <location>
        <position position="452"/>
    </location>
    <ligand>
        <name>Mn(2+)</name>
        <dbReference type="ChEBI" id="CHEBI:29035"/>
        <label>2</label>
    </ligand>
</feature>
<dbReference type="GeneID" id="78478627"/>
<feature type="domain" description="BPG-independent PGAM N-terminal" evidence="15">
    <location>
        <begin position="83"/>
        <end position="304"/>
    </location>
</feature>
<proteinExistence type="inferred from homology"/>
<feature type="binding site" evidence="12">
    <location>
        <position position="189"/>
    </location>
    <ligand>
        <name>substrate</name>
    </ligand>
</feature>
<feature type="binding site" evidence="12">
    <location>
        <position position="123"/>
    </location>
    <ligand>
        <name>substrate</name>
    </ligand>
</feature>
<feature type="binding site" evidence="13">
    <location>
        <position position="476"/>
    </location>
    <ligand>
        <name>Mn(2+)</name>
        <dbReference type="ChEBI" id="CHEBI:29035"/>
        <label>1</label>
    </ligand>
</feature>
<dbReference type="RefSeq" id="WP_067558475.1">
    <property type="nucleotide sequence ID" value="NZ_CAMTMS010000020.1"/>
</dbReference>
<evidence type="ECO:0000256" key="4">
    <source>
        <dbReference type="ARBA" id="ARBA00004798"/>
    </source>
</evidence>
<evidence type="ECO:0000256" key="12">
    <source>
        <dbReference type="PIRSR" id="PIRSR001492-2"/>
    </source>
</evidence>
<feature type="binding site" evidence="13">
    <location>
        <position position="63"/>
    </location>
    <ligand>
        <name>Mn(2+)</name>
        <dbReference type="ChEBI" id="CHEBI:29035"/>
        <label>2</label>
    </ligand>
</feature>
<gene>
    <name evidence="16" type="ORF">AALO17_20270</name>
</gene>
<dbReference type="Proteomes" id="UP000069771">
    <property type="component" value="Chromosome"/>
</dbReference>
<dbReference type="InterPro" id="IPR011258">
    <property type="entry name" value="BPG-indep_PGM_N"/>
</dbReference>
<dbReference type="CDD" id="cd16010">
    <property type="entry name" value="iPGM"/>
    <property type="match status" value="1"/>
</dbReference>
<dbReference type="PATRIC" id="fig|1702221.3.peg.1972"/>
<dbReference type="OrthoDB" id="9800863at2"/>
<dbReference type="SUPFAM" id="SSF64158">
    <property type="entry name" value="2,3-Bisphosphoglycerate-independent phosphoglycerate mutase, substrate-binding domain"/>
    <property type="match status" value="1"/>
</dbReference>
<accession>A0A140DWY4</accession>
<comment type="function">
    <text evidence="3">Catalyzes the interconversion of 2-phosphoglycerate and 3-phosphoglycerate.</text>
</comment>
<dbReference type="KEGG" id="fro:AALO17_20270"/>
<comment type="similarity">
    <text evidence="5">Belongs to the BPG-independent phosphoglycerate mutase family.</text>
</comment>